<dbReference type="PROSITE" id="PS52039">
    <property type="entry name" value="TOPO_IA_2"/>
    <property type="match status" value="1"/>
</dbReference>
<dbReference type="InterPro" id="IPR023405">
    <property type="entry name" value="Topo_IA_core_domain"/>
</dbReference>
<dbReference type="PANTHER" id="PTHR11390:SF21">
    <property type="entry name" value="DNA TOPOISOMERASE 3-ALPHA"/>
    <property type="match status" value="1"/>
</dbReference>
<organism evidence="5">
    <name type="scientific">marine sediment metagenome</name>
    <dbReference type="NCBI Taxonomy" id="412755"/>
    <lineage>
        <taxon>unclassified sequences</taxon>
        <taxon>metagenomes</taxon>
        <taxon>ecological metagenomes</taxon>
    </lineage>
</organism>
<dbReference type="InterPro" id="IPR013497">
    <property type="entry name" value="Topo_IA_cen"/>
</dbReference>
<evidence type="ECO:0000259" key="4">
    <source>
        <dbReference type="PROSITE" id="PS52039"/>
    </source>
</evidence>
<feature type="domain" description="Topo IA-type catalytic" evidence="4">
    <location>
        <begin position="1"/>
        <end position="267"/>
    </location>
</feature>
<evidence type="ECO:0000313" key="5">
    <source>
        <dbReference type="EMBL" id="GAH09417.1"/>
    </source>
</evidence>
<dbReference type="GO" id="GO:0006281">
    <property type="term" value="P:DNA repair"/>
    <property type="evidence" value="ECO:0007669"/>
    <property type="project" value="TreeGrafter"/>
</dbReference>
<gene>
    <name evidence="5" type="ORF">S01H4_51997</name>
</gene>
<comment type="caution">
    <text evidence="5">The sequence shown here is derived from an EMBL/GenBank/DDBJ whole genome shotgun (WGS) entry which is preliminary data.</text>
</comment>
<dbReference type="Pfam" id="PF01131">
    <property type="entry name" value="Topoisom_bac"/>
    <property type="match status" value="1"/>
</dbReference>
<feature type="non-terminal residue" evidence="5">
    <location>
        <position position="267"/>
    </location>
</feature>
<dbReference type="InterPro" id="IPR000380">
    <property type="entry name" value="Topo_IA"/>
</dbReference>
<dbReference type="InterPro" id="IPR003602">
    <property type="entry name" value="Topo_IA_DNA-bd_dom"/>
</dbReference>
<dbReference type="Gene3D" id="1.10.290.10">
    <property type="entry name" value="Topoisomerase I, domain 4"/>
    <property type="match status" value="1"/>
</dbReference>
<dbReference type="GO" id="GO:0003677">
    <property type="term" value="F:DNA binding"/>
    <property type="evidence" value="ECO:0007669"/>
    <property type="project" value="UniProtKB-KW"/>
</dbReference>
<dbReference type="EMBL" id="BART01029666">
    <property type="protein sequence ID" value="GAH09417.1"/>
    <property type="molecule type" value="Genomic_DNA"/>
</dbReference>
<reference evidence="5" key="1">
    <citation type="journal article" date="2014" name="Front. Microbiol.">
        <title>High frequency of phylogenetically diverse reductive dehalogenase-homologous genes in deep subseafloor sedimentary metagenomes.</title>
        <authorList>
            <person name="Kawai M."/>
            <person name="Futagami T."/>
            <person name="Toyoda A."/>
            <person name="Takaki Y."/>
            <person name="Nishi S."/>
            <person name="Hori S."/>
            <person name="Arai W."/>
            <person name="Tsubouchi T."/>
            <person name="Morono Y."/>
            <person name="Uchiyama I."/>
            <person name="Ito T."/>
            <person name="Fujiyama A."/>
            <person name="Inagaki F."/>
            <person name="Takami H."/>
        </authorList>
    </citation>
    <scope>NUCLEOTIDE SEQUENCE</scope>
    <source>
        <strain evidence="5">Expedition CK06-06</strain>
    </source>
</reference>
<name>X1CNR0_9ZZZZ</name>
<dbReference type="Gene3D" id="1.10.460.10">
    <property type="entry name" value="Topoisomerase I, domain 2"/>
    <property type="match status" value="1"/>
</dbReference>
<keyword evidence="2" id="KW-0238">DNA-binding</keyword>
<sequence>TSTPLNTSRALVLLTKTLRISPNLALKTMSDLYLNTIISYPRTDSDVYKSNFNHLEYLKKFTSHPSYGNYASELLRENRTHPTKGKKDAGDHPPITPLESLDLTSSKFENDIQRKVYNLLARHYLALFGKEATEAKITLKVTIKEEPFNAQSVSLISEGFLEIVPFLKRTYDSEIEIIGTEIPIDSIVYEKKETQPPRRYTDTTLLKLMERNHLGTKATRPLIIQVLQDRKLIYRSNRQYFISDLGEFLMENLKGIWLPFLEPKFTR</sequence>
<evidence type="ECO:0000256" key="3">
    <source>
        <dbReference type="ARBA" id="ARBA00023235"/>
    </source>
</evidence>
<dbReference type="PANTHER" id="PTHR11390">
    <property type="entry name" value="PROKARYOTIC DNA TOPOISOMERASE"/>
    <property type="match status" value="1"/>
</dbReference>
<accession>X1CNR0</accession>
<dbReference type="SMART" id="SM00437">
    <property type="entry name" value="TOP1Ac"/>
    <property type="match status" value="1"/>
</dbReference>
<feature type="non-terminal residue" evidence="5">
    <location>
        <position position="1"/>
    </location>
</feature>
<proteinExistence type="predicted"/>
<keyword evidence="1" id="KW-0799">Topoisomerase</keyword>
<evidence type="ECO:0000256" key="2">
    <source>
        <dbReference type="ARBA" id="ARBA00023125"/>
    </source>
</evidence>
<dbReference type="GO" id="GO:0006310">
    <property type="term" value="P:DNA recombination"/>
    <property type="evidence" value="ECO:0007669"/>
    <property type="project" value="TreeGrafter"/>
</dbReference>
<protein>
    <recommendedName>
        <fullName evidence="4">Topo IA-type catalytic domain-containing protein</fullName>
    </recommendedName>
</protein>
<dbReference type="AlphaFoldDB" id="X1CNR0"/>
<dbReference type="InterPro" id="IPR013826">
    <property type="entry name" value="Topo_IA_cen_sub3"/>
</dbReference>
<dbReference type="SUPFAM" id="SSF56712">
    <property type="entry name" value="Prokaryotic type I DNA topoisomerase"/>
    <property type="match status" value="1"/>
</dbReference>
<keyword evidence="3" id="KW-0413">Isomerase</keyword>
<dbReference type="GO" id="GO:0006265">
    <property type="term" value="P:DNA topological change"/>
    <property type="evidence" value="ECO:0007669"/>
    <property type="project" value="InterPro"/>
</dbReference>
<dbReference type="GO" id="GO:0003917">
    <property type="term" value="F:DNA topoisomerase type I (single strand cut, ATP-independent) activity"/>
    <property type="evidence" value="ECO:0007669"/>
    <property type="project" value="InterPro"/>
</dbReference>
<dbReference type="InterPro" id="IPR013824">
    <property type="entry name" value="Topo_IA_cen_sub1"/>
</dbReference>
<evidence type="ECO:0000256" key="1">
    <source>
        <dbReference type="ARBA" id="ARBA00023029"/>
    </source>
</evidence>
<dbReference type="PRINTS" id="PR00417">
    <property type="entry name" value="PRTPISMRASEI"/>
</dbReference>